<dbReference type="OrthoDB" id="9807568at2"/>
<dbReference type="InterPro" id="IPR046806">
    <property type="entry name" value="MrpA_C/MbhE"/>
</dbReference>
<dbReference type="GO" id="GO:0006811">
    <property type="term" value="P:monoatomic ion transport"/>
    <property type="evidence" value="ECO:0007669"/>
    <property type="project" value="UniProtKB-KW"/>
</dbReference>
<keyword evidence="3" id="KW-0050">Antiport</keyword>
<feature type="transmembrane region" description="Helical" evidence="10">
    <location>
        <begin position="744"/>
        <end position="763"/>
    </location>
</feature>
<dbReference type="Pfam" id="PF20501">
    <property type="entry name" value="MbhE"/>
    <property type="match status" value="1"/>
</dbReference>
<evidence type="ECO:0000256" key="2">
    <source>
        <dbReference type="ARBA" id="ARBA00022448"/>
    </source>
</evidence>
<evidence type="ECO:0000256" key="10">
    <source>
        <dbReference type="SAM" id="Phobius"/>
    </source>
</evidence>
<keyword evidence="18" id="KW-1185">Reference proteome</keyword>
<dbReference type="InterPro" id="IPR001750">
    <property type="entry name" value="ND/Mrp_TM"/>
</dbReference>
<feature type="transmembrane region" description="Helical" evidence="10">
    <location>
        <begin position="367"/>
        <end position="389"/>
    </location>
</feature>
<proteinExistence type="predicted"/>
<evidence type="ECO:0000256" key="3">
    <source>
        <dbReference type="ARBA" id="ARBA00022449"/>
    </source>
</evidence>
<keyword evidence="6 10" id="KW-1133">Transmembrane helix</keyword>
<feature type="transmembrane region" description="Helical" evidence="10">
    <location>
        <begin position="298"/>
        <end position="316"/>
    </location>
</feature>
<dbReference type="AlphaFoldDB" id="A0A2P8CH08"/>
<keyword evidence="2" id="KW-0813">Transport</keyword>
<sequence length="772" mass="85731">MSLIWIVGLVFFLAFLAPFIDKRLGKVSGYLYALLPAALFVLLIRLLPAIIDRHFIVRSIDWFPLLHVRLSFYLDGLSLLFGLLITGMGTLVLIYSGYYMQHYPMRGRFYFYILLFMGAMLGLVLANNLITLFVFWEITSFSSFLLIGFNHERPEARAAALQALLITGFGGLAMLAGFVLLGNVGGSYELTDLLQNGAVVKSSKMYVPLVLLIMVGAFTKSAQFPFHFWLPGAMEAPTPVSAYLHSATMVKAGIYLLARLQPILGGTDLWQFSLGLAGAMTMLVGAYFAFTQTDLKKILAYTTISALGMLVLLVGMGTELAITAMVIFLIVHSLYKGALFMIAGAIDKTVGTRDIRHLGGMWPVMPIAAVATFLTLFSMAGLPPFLGFIGKEVIYDAKVQAPQIAVYLAILAVTANIFMVAVAFLFGHGVFFGKRKDPPKIPKEPAIPLLIGPAVLSVTSLFMGIYPAIITQPLVMPAIDAVNASPVDLHMKLWHGLNLVFLLSVITITLGLTLFFFRKRATKALRKFNQRYFKIEFTDLFRRLVENFLSFTKRHTEVVQHGYHRFYLMLIFIVSSLLVWYQLYHTRGWGFQANWEEIPFYLLGISLLIITSAIGAVFTRSRLVAIVLLGVIGYAMAFIFILYGAVDVAITLILVETLILVLFVMVIYHLPGYMPKYSRPASRIRDGVIAIVFGGFMTALVLKAEFIKLSPPISDYFLKEAFTKGHGRNIVNVILVDFRGLDTMGETVVLVIAAIGVISLLKLKPKKKEEEE</sequence>
<comment type="subcellular location">
    <subcellularLocation>
        <location evidence="1">Cell membrane</location>
        <topology evidence="1">Multi-pass membrane protein</topology>
    </subcellularLocation>
    <subcellularLocation>
        <location evidence="9">Membrane</location>
        <topology evidence="9">Multi-pass membrane protein</topology>
    </subcellularLocation>
</comment>
<evidence type="ECO:0000313" key="15">
    <source>
        <dbReference type="EMBL" id="GET20442.1"/>
    </source>
</evidence>
<evidence type="ECO:0000313" key="17">
    <source>
        <dbReference type="Proteomes" id="UP000240621"/>
    </source>
</evidence>
<dbReference type="PANTHER" id="PTHR43373:SF1">
    <property type="entry name" value="NA(+)_H(+) ANTIPORTER SUBUNIT A"/>
    <property type="match status" value="1"/>
</dbReference>
<accession>A0A2P8CH08</accession>
<feature type="transmembrane region" description="Helical" evidence="10">
    <location>
        <begin position="598"/>
        <end position="618"/>
    </location>
</feature>
<feature type="transmembrane region" description="Helical" evidence="10">
    <location>
        <begin position="110"/>
        <end position="138"/>
    </location>
</feature>
<evidence type="ECO:0000256" key="9">
    <source>
        <dbReference type="RuleBase" id="RU000320"/>
    </source>
</evidence>
<feature type="transmembrane region" description="Helical" evidence="10">
    <location>
        <begin position="205"/>
        <end position="230"/>
    </location>
</feature>
<feature type="transmembrane region" description="Helical" evidence="10">
    <location>
        <begin position="322"/>
        <end position="346"/>
    </location>
</feature>
<evidence type="ECO:0000256" key="7">
    <source>
        <dbReference type="ARBA" id="ARBA00023065"/>
    </source>
</evidence>
<gene>
    <name evidence="15" type="primary">mrpA</name>
    <name evidence="16" type="ORF">CLV93_10251</name>
    <name evidence="15" type="ORF">JCM18694_06880</name>
</gene>
<evidence type="ECO:0000259" key="11">
    <source>
        <dbReference type="Pfam" id="PF00361"/>
    </source>
</evidence>
<keyword evidence="8 10" id="KW-0472">Membrane</keyword>
<dbReference type="NCBIfam" id="NF009287">
    <property type="entry name" value="PRK12647.1"/>
    <property type="match status" value="1"/>
</dbReference>
<keyword evidence="7" id="KW-0406">Ion transport</keyword>
<feature type="transmembrane region" description="Helical" evidence="10">
    <location>
        <begin position="29"/>
        <end position="51"/>
    </location>
</feature>
<dbReference type="GO" id="GO:0005886">
    <property type="term" value="C:plasma membrane"/>
    <property type="evidence" value="ECO:0007669"/>
    <property type="project" value="UniProtKB-SubCell"/>
</dbReference>
<dbReference type="Gene3D" id="1.20.120.1200">
    <property type="entry name" value="NADH-ubiquinone/plastoquinone oxidoreductase chain 6, subunit NuoJ"/>
    <property type="match status" value="1"/>
</dbReference>
<feature type="transmembrane region" description="Helical" evidence="10">
    <location>
        <begin position="270"/>
        <end position="291"/>
    </location>
</feature>
<dbReference type="RefSeq" id="WP_106540876.1">
    <property type="nucleotide sequence ID" value="NZ_BLAU01000001.1"/>
</dbReference>
<feature type="transmembrane region" description="Helical" evidence="10">
    <location>
        <begin position="72"/>
        <end position="98"/>
    </location>
</feature>
<feature type="transmembrane region" description="Helical" evidence="10">
    <location>
        <begin position="159"/>
        <end position="185"/>
    </location>
</feature>
<reference evidence="16 17" key="1">
    <citation type="submission" date="2018-03" db="EMBL/GenBank/DDBJ databases">
        <title>Genomic Encyclopedia of Archaeal and Bacterial Type Strains, Phase II (KMG-II): from individual species to whole genera.</title>
        <authorList>
            <person name="Goeker M."/>
        </authorList>
    </citation>
    <scope>NUCLEOTIDE SEQUENCE [LARGE SCALE GENOMIC DNA]</scope>
    <source>
        <strain evidence="16 17">DSM 27267</strain>
    </source>
</reference>
<feature type="transmembrane region" description="Helical" evidence="10">
    <location>
        <begin position="623"/>
        <end position="643"/>
    </location>
</feature>
<dbReference type="InterPro" id="IPR025383">
    <property type="entry name" value="MrpA_C/MbhD"/>
</dbReference>
<dbReference type="Proteomes" id="UP000240621">
    <property type="component" value="Unassembled WGS sequence"/>
</dbReference>
<evidence type="ECO:0000256" key="6">
    <source>
        <dbReference type="ARBA" id="ARBA00022989"/>
    </source>
</evidence>
<dbReference type="EMBL" id="PYGC01000002">
    <property type="protein sequence ID" value="PSK84267.1"/>
    <property type="molecule type" value="Genomic_DNA"/>
</dbReference>
<feature type="domain" description="NADH:quinone oxidoreductase/Mrp antiporter transmembrane" evidence="11">
    <location>
        <begin position="126"/>
        <end position="409"/>
    </location>
</feature>
<dbReference type="PRINTS" id="PR01434">
    <property type="entry name" value="NADHDHGNASE5"/>
</dbReference>
<name>A0A2P8CH08_9BACT</name>
<evidence type="ECO:0000256" key="8">
    <source>
        <dbReference type="ARBA" id="ARBA00023136"/>
    </source>
</evidence>
<dbReference type="Proteomes" id="UP000396862">
    <property type="component" value="Unassembled WGS sequence"/>
</dbReference>
<dbReference type="InterPro" id="IPR001516">
    <property type="entry name" value="Proton_antipo_N"/>
</dbReference>
<comment type="caution">
    <text evidence="16">The sequence shown here is derived from an EMBL/GenBank/DDBJ whole genome shotgun (WGS) entry which is preliminary data.</text>
</comment>
<evidence type="ECO:0000313" key="16">
    <source>
        <dbReference type="EMBL" id="PSK84267.1"/>
    </source>
</evidence>
<evidence type="ECO:0000259" key="13">
    <source>
        <dbReference type="Pfam" id="PF13244"/>
    </source>
</evidence>
<feature type="transmembrane region" description="Helical" evidence="10">
    <location>
        <begin position="649"/>
        <end position="668"/>
    </location>
</feature>
<dbReference type="Pfam" id="PF13244">
    <property type="entry name" value="MbhD"/>
    <property type="match status" value="1"/>
</dbReference>
<feature type="transmembrane region" description="Helical" evidence="10">
    <location>
        <begin position="493"/>
        <end position="517"/>
    </location>
</feature>
<dbReference type="PANTHER" id="PTHR43373">
    <property type="entry name" value="NA(+)/H(+) ANTIPORTER SUBUNIT"/>
    <property type="match status" value="1"/>
</dbReference>
<feature type="domain" description="NADH-Ubiquinone oxidoreductase (complex I) chain 5 N-terminal" evidence="12">
    <location>
        <begin position="66"/>
        <end position="110"/>
    </location>
</feature>
<keyword evidence="4" id="KW-1003">Cell membrane</keyword>
<feature type="transmembrane region" description="Helical" evidence="10">
    <location>
        <begin position="404"/>
        <end position="426"/>
    </location>
</feature>
<feature type="domain" description="MrpA C-terminal/MbhE" evidence="14">
    <location>
        <begin position="683"/>
        <end position="762"/>
    </location>
</feature>
<feature type="transmembrane region" description="Helical" evidence="10">
    <location>
        <begin position="447"/>
        <end position="469"/>
    </location>
</feature>
<evidence type="ECO:0000256" key="5">
    <source>
        <dbReference type="ARBA" id="ARBA00022692"/>
    </source>
</evidence>
<feature type="transmembrane region" description="Helical" evidence="10">
    <location>
        <begin position="688"/>
        <end position="707"/>
    </location>
</feature>
<evidence type="ECO:0000259" key="14">
    <source>
        <dbReference type="Pfam" id="PF20501"/>
    </source>
</evidence>
<dbReference type="Pfam" id="PF00662">
    <property type="entry name" value="Proton_antipo_N"/>
    <property type="match status" value="1"/>
</dbReference>
<evidence type="ECO:0000256" key="4">
    <source>
        <dbReference type="ARBA" id="ARBA00022475"/>
    </source>
</evidence>
<reference evidence="15 18" key="2">
    <citation type="submission" date="2019-10" db="EMBL/GenBank/DDBJ databases">
        <title>Prolixibacter strains distinguished by the presence of nitrate reductase genes were adept at nitrate-dependent anaerobic corrosion of metallic iron and carbon steel.</title>
        <authorList>
            <person name="Iino T."/>
            <person name="Shono N."/>
            <person name="Ito K."/>
            <person name="Nakamura R."/>
            <person name="Sueoka K."/>
            <person name="Harayama S."/>
            <person name="Ohkuma M."/>
        </authorList>
    </citation>
    <scope>NUCLEOTIDE SEQUENCE [LARGE SCALE GENOMIC DNA]</scope>
    <source>
        <strain evidence="15 18">MIC1-1</strain>
    </source>
</reference>
<organism evidence="16 17">
    <name type="scientific">Prolixibacter denitrificans</name>
    <dbReference type="NCBI Taxonomy" id="1541063"/>
    <lineage>
        <taxon>Bacteria</taxon>
        <taxon>Pseudomonadati</taxon>
        <taxon>Bacteroidota</taxon>
        <taxon>Bacteroidia</taxon>
        <taxon>Marinilabiliales</taxon>
        <taxon>Prolixibacteraceae</taxon>
        <taxon>Prolixibacter</taxon>
    </lineage>
</organism>
<protein>
    <submittedName>
        <fullName evidence="16">Multicomponent Na+:H+ antiporter subunit A</fullName>
    </submittedName>
    <submittedName>
        <fullName evidence="15">Na(+)/H(+) antiporter subunit A</fullName>
    </submittedName>
</protein>
<dbReference type="InterPro" id="IPR042106">
    <property type="entry name" value="Nuo/plastoQ_OxRdtase_6_NuoJ"/>
</dbReference>
<keyword evidence="5 9" id="KW-0812">Transmembrane</keyword>
<dbReference type="Pfam" id="PF00361">
    <property type="entry name" value="Proton_antipo_M"/>
    <property type="match status" value="1"/>
</dbReference>
<evidence type="ECO:0000313" key="18">
    <source>
        <dbReference type="Proteomes" id="UP000396862"/>
    </source>
</evidence>
<feature type="transmembrane region" description="Helical" evidence="10">
    <location>
        <begin position="566"/>
        <end position="583"/>
    </location>
</feature>
<evidence type="ECO:0000256" key="1">
    <source>
        <dbReference type="ARBA" id="ARBA00004651"/>
    </source>
</evidence>
<dbReference type="GO" id="GO:0015297">
    <property type="term" value="F:antiporter activity"/>
    <property type="evidence" value="ECO:0007669"/>
    <property type="project" value="UniProtKB-KW"/>
</dbReference>
<evidence type="ECO:0000259" key="12">
    <source>
        <dbReference type="Pfam" id="PF00662"/>
    </source>
</evidence>
<dbReference type="InterPro" id="IPR050616">
    <property type="entry name" value="CPA3_Na-H_Antiporter_A"/>
</dbReference>
<feature type="domain" description="MrpA C-terminal/MbhD" evidence="13">
    <location>
        <begin position="607"/>
        <end position="671"/>
    </location>
</feature>
<dbReference type="EMBL" id="BLAU01000001">
    <property type="protein sequence ID" value="GET20442.1"/>
    <property type="molecule type" value="Genomic_DNA"/>
</dbReference>